<gene>
    <name evidence="4" type="ORF">JK636_05855</name>
</gene>
<proteinExistence type="inferred from homology"/>
<feature type="domain" description="Peptidase M16 C-terminal" evidence="3">
    <location>
        <begin position="171"/>
        <end position="346"/>
    </location>
</feature>
<evidence type="ECO:0000313" key="5">
    <source>
        <dbReference type="Proteomes" id="UP000632377"/>
    </source>
</evidence>
<dbReference type="Proteomes" id="UP000632377">
    <property type="component" value="Unassembled WGS sequence"/>
</dbReference>
<keyword evidence="5" id="KW-1185">Reference proteome</keyword>
<dbReference type="Gene3D" id="3.30.830.10">
    <property type="entry name" value="Metalloenzyme, LuxS/M16 peptidase-like"/>
    <property type="match status" value="2"/>
</dbReference>
<name>A0ABS1T7G5_9CLOT</name>
<dbReference type="InterPro" id="IPR050361">
    <property type="entry name" value="MPP/UQCRC_Complex"/>
</dbReference>
<evidence type="ECO:0000259" key="3">
    <source>
        <dbReference type="Pfam" id="PF05193"/>
    </source>
</evidence>
<evidence type="ECO:0000256" key="1">
    <source>
        <dbReference type="ARBA" id="ARBA00007261"/>
    </source>
</evidence>
<evidence type="ECO:0000313" key="4">
    <source>
        <dbReference type="EMBL" id="MBL4935279.1"/>
    </source>
</evidence>
<feature type="domain" description="Peptidase M16 N-terminal" evidence="2">
    <location>
        <begin position="19"/>
        <end position="163"/>
    </location>
</feature>
<dbReference type="InterPro" id="IPR011249">
    <property type="entry name" value="Metalloenz_LuxS/M16"/>
</dbReference>
<reference evidence="4 5" key="1">
    <citation type="submission" date="2021-01" db="EMBL/GenBank/DDBJ databases">
        <title>Genome public.</title>
        <authorList>
            <person name="Liu C."/>
            <person name="Sun Q."/>
        </authorList>
    </citation>
    <scope>NUCLEOTIDE SEQUENCE [LARGE SCALE GENOMIC DNA]</scope>
    <source>
        <strain evidence="4 5">YIM B02515</strain>
    </source>
</reference>
<dbReference type="PANTHER" id="PTHR11851:SF49">
    <property type="entry name" value="MITOCHONDRIAL-PROCESSING PEPTIDASE SUBUNIT ALPHA"/>
    <property type="match status" value="1"/>
</dbReference>
<dbReference type="Pfam" id="PF05193">
    <property type="entry name" value="Peptidase_M16_C"/>
    <property type="match status" value="1"/>
</dbReference>
<sequence>MENKIFDTETKILHNGLKVITIKRNTQITSIHIGINVGSVIEKARNRGVSHFIEHMLYKGTKNRNNEELNDALEKRGGEYNAYTDYTCTVYGITALSEELEPSLEILSDMIINSTFPEEEIEKERGVILAEIRTSRDDIEDYSFNKINEIAFNKSALRYDILGEEKTVKRLNRQQLVEFYNRYYVPNNCNITIVSPYEHEEVLELVNKYFSLWQYGKLEKEKIITEDNIEIKKTTYKENIEQSTIIYAFTFHGFSKLEELALKILNHKFGESANSILFRELREEKGLAYDVYSQLDMTSHVKTLYIYTAVGADSIEEALSTIDSCIAKIKNREIDFNEETVNLMKKVLKTAVAATLEDSTDLGNYVLHQSLEEESIYEFVEDMKNLEIIKMQHIYDVANKVFSKPAIHILTSRSS</sequence>
<comment type="similarity">
    <text evidence="1">Belongs to the peptidase M16 family.</text>
</comment>
<dbReference type="Pfam" id="PF00675">
    <property type="entry name" value="Peptidase_M16"/>
    <property type="match status" value="1"/>
</dbReference>
<dbReference type="SUPFAM" id="SSF63411">
    <property type="entry name" value="LuxS/MPP-like metallohydrolase"/>
    <property type="match status" value="2"/>
</dbReference>
<organism evidence="4 5">
    <name type="scientific">Clostridium rhizosphaerae</name>
    <dbReference type="NCBI Taxonomy" id="2803861"/>
    <lineage>
        <taxon>Bacteria</taxon>
        <taxon>Bacillati</taxon>
        <taxon>Bacillota</taxon>
        <taxon>Clostridia</taxon>
        <taxon>Eubacteriales</taxon>
        <taxon>Clostridiaceae</taxon>
        <taxon>Clostridium</taxon>
    </lineage>
</organism>
<accession>A0ABS1T7G5</accession>
<evidence type="ECO:0000259" key="2">
    <source>
        <dbReference type="Pfam" id="PF00675"/>
    </source>
</evidence>
<dbReference type="InterPro" id="IPR011765">
    <property type="entry name" value="Pept_M16_N"/>
</dbReference>
<dbReference type="RefSeq" id="WP_202747882.1">
    <property type="nucleotide sequence ID" value="NZ_JAESWC010000002.1"/>
</dbReference>
<comment type="caution">
    <text evidence="4">The sequence shown here is derived from an EMBL/GenBank/DDBJ whole genome shotgun (WGS) entry which is preliminary data.</text>
</comment>
<dbReference type="EMBL" id="JAESWC010000002">
    <property type="protein sequence ID" value="MBL4935279.1"/>
    <property type="molecule type" value="Genomic_DNA"/>
</dbReference>
<protein>
    <submittedName>
        <fullName evidence="4">Insulinase family protein</fullName>
    </submittedName>
</protein>
<dbReference type="InterPro" id="IPR007863">
    <property type="entry name" value="Peptidase_M16_C"/>
</dbReference>
<dbReference type="PANTHER" id="PTHR11851">
    <property type="entry name" value="METALLOPROTEASE"/>
    <property type="match status" value="1"/>
</dbReference>